<feature type="domain" description="F-BAR" evidence="10">
    <location>
        <begin position="42"/>
        <end position="295"/>
    </location>
</feature>
<dbReference type="SMART" id="SM00326">
    <property type="entry name" value="SH3"/>
    <property type="match status" value="1"/>
</dbReference>
<feature type="compositionally biased region" description="Low complexity" evidence="8">
    <location>
        <begin position="957"/>
        <end position="979"/>
    </location>
</feature>
<evidence type="ECO:0000256" key="7">
    <source>
        <dbReference type="PROSITE-ProRule" id="PRU01077"/>
    </source>
</evidence>
<dbReference type="SUPFAM" id="SSF103657">
    <property type="entry name" value="BAR/IMD domain-like"/>
    <property type="match status" value="1"/>
</dbReference>
<evidence type="ECO:0000259" key="10">
    <source>
        <dbReference type="PROSITE" id="PS51741"/>
    </source>
</evidence>
<keyword evidence="7" id="KW-0175">Coiled coil</keyword>
<name>A0A854QGU9_CRYNE</name>
<comment type="caution">
    <text evidence="11">The sequence shown here is derived from an EMBL/GenBank/DDBJ whole genome shotgun (WGS) entry which is preliminary data.</text>
</comment>
<dbReference type="SMART" id="SM00055">
    <property type="entry name" value="FCH"/>
    <property type="match status" value="1"/>
</dbReference>
<evidence type="ECO:0000256" key="6">
    <source>
        <dbReference type="PROSITE-ProRule" id="PRU00192"/>
    </source>
</evidence>
<gene>
    <name evidence="11" type="ORF">C361_00940</name>
</gene>
<protein>
    <submittedName>
        <fullName evidence="11">Septation protein imp2</fullName>
    </submittedName>
</protein>
<dbReference type="InterPro" id="IPR001452">
    <property type="entry name" value="SH3_domain"/>
</dbReference>
<evidence type="ECO:0000256" key="1">
    <source>
        <dbReference type="ARBA" id="ARBA00004245"/>
    </source>
</evidence>
<dbReference type="SUPFAM" id="SSF50044">
    <property type="entry name" value="SH3-domain"/>
    <property type="match status" value="1"/>
</dbReference>
<feature type="compositionally biased region" description="Low complexity" evidence="8">
    <location>
        <begin position="843"/>
        <end position="864"/>
    </location>
</feature>
<feature type="compositionally biased region" description="Polar residues" evidence="8">
    <location>
        <begin position="539"/>
        <end position="558"/>
    </location>
</feature>
<feature type="domain" description="SH3" evidence="9">
    <location>
        <begin position="1002"/>
        <end position="1065"/>
    </location>
</feature>
<evidence type="ECO:0000256" key="2">
    <source>
        <dbReference type="ARBA" id="ARBA00022443"/>
    </source>
</evidence>
<dbReference type="InterPro" id="IPR036028">
    <property type="entry name" value="SH3-like_dom_sf"/>
</dbReference>
<dbReference type="PANTHER" id="PTHR23065">
    <property type="entry name" value="PROLINE-SERINE-THREONINE PHOSPHATASE INTERACTING PROTEIN 1"/>
    <property type="match status" value="1"/>
</dbReference>
<feature type="compositionally biased region" description="Pro residues" evidence="8">
    <location>
        <begin position="708"/>
        <end position="722"/>
    </location>
</feature>
<feature type="compositionally biased region" description="Polar residues" evidence="8">
    <location>
        <begin position="723"/>
        <end position="734"/>
    </location>
</feature>
<feature type="compositionally biased region" description="Low complexity" evidence="8">
    <location>
        <begin position="872"/>
        <end position="894"/>
    </location>
</feature>
<dbReference type="InterPro" id="IPR027267">
    <property type="entry name" value="AH/BAR_dom_sf"/>
</dbReference>
<organism evidence="11 12">
    <name type="scientific">Cryptococcus neoformans Tu259-1</name>
    <dbReference type="NCBI Taxonomy" id="1230072"/>
    <lineage>
        <taxon>Eukaryota</taxon>
        <taxon>Fungi</taxon>
        <taxon>Dikarya</taxon>
        <taxon>Basidiomycota</taxon>
        <taxon>Agaricomycotina</taxon>
        <taxon>Tremellomycetes</taxon>
        <taxon>Tremellales</taxon>
        <taxon>Cryptococcaceae</taxon>
        <taxon>Cryptococcus</taxon>
        <taxon>Cryptococcus neoformans species complex</taxon>
    </lineage>
</organism>
<comment type="subcellular location">
    <subcellularLocation>
        <location evidence="1">Cytoplasm</location>
        <location evidence="1">Cytoskeleton</location>
    </subcellularLocation>
</comment>
<keyword evidence="3" id="KW-0963">Cytoplasm</keyword>
<feature type="compositionally biased region" description="Low complexity" evidence="8">
    <location>
        <begin position="511"/>
        <end position="522"/>
    </location>
</feature>
<dbReference type="InterPro" id="IPR001060">
    <property type="entry name" value="FCH_dom"/>
</dbReference>
<evidence type="ECO:0000256" key="8">
    <source>
        <dbReference type="SAM" id="MobiDB-lite"/>
    </source>
</evidence>
<evidence type="ECO:0000313" key="12">
    <source>
        <dbReference type="Proteomes" id="UP000199727"/>
    </source>
</evidence>
<dbReference type="GO" id="GO:0009898">
    <property type="term" value="C:cytoplasmic side of plasma membrane"/>
    <property type="evidence" value="ECO:0007669"/>
    <property type="project" value="TreeGrafter"/>
</dbReference>
<evidence type="ECO:0000256" key="4">
    <source>
        <dbReference type="ARBA" id="ARBA00022553"/>
    </source>
</evidence>
<dbReference type="Pfam" id="PF00018">
    <property type="entry name" value="SH3_1"/>
    <property type="match status" value="1"/>
</dbReference>
<dbReference type="InterPro" id="IPR031160">
    <property type="entry name" value="F_BAR_dom"/>
</dbReference>
<evidence type="ECO:0000259" key="9">
    <source>
        <dbReference type="PROSITE" id="PS50002"/>
    </source>
</evidence>
<dbReference type="PROSITE" id="PS50002">
    <property type="entry name" value="SH3"/>
    <property type="match status" value="1"/>
</dbReference>
<dbReference type="Gene3D" id="2.30.30.40">
    <property type="entry name" value="SH3 Domains"/>
    <property type="match status" value="1"/>
</dbReference>
<evidence type="ECO:0000256" key="5">
    <source>
        <dbReference type="ARBA" id="ARBA00023212"/>
    </source>
</evidence>
<evidence type="ECO:0000313" key="11">
    <source>
        <dbReference type="EMBL" id="OXG28244.1"/>
    </source>
</evidence>
<keyword evidence="2 6" id="KW-0728">SH3 domain</keyword>
<dbReference type="EMBL" id="AMKT01000016">
    <property type="protein sequence ID" value="OXG28244.1"/>
    <property type="molecule type" value="Genomic_DNA"/>
</dbReference>
<dbReference type="AlphaFoldDB" id="A0A854QGU9"/>
<keyword evidence="4" id="KW-0597">Phosphoprotein</keyword>
<dbReference type="GO" id="GO:0120104">
    <property type="term" value="C:mitotic actomyosin contractile ring, proximal layer"/>
    <property type="evidence" value="ECO:0007669"/>
    <property type="project" value="TreeGrafter"/>
</dbReference>
<reference evidence="11 12" key="1">
    <citation type="submission" date="2017-06" db="EMBL/GenBank/DDBJ databases">
        <title>Global population genomics of the pathogenic fungus Cryptococcus neoformans var. grubii.</title>
        <authorList>
            <person name="Cuomo C."/>
            <person name="Litvintseva A."/>
            <person name="Chen Y."/>
            <person name="Young S."/>
            <person name="Zeng Q."/>
            <person name="Chapman S."/>
            <person name="Gujja S."/>
            <person name="Saif S."/>
            <person name="Birren B."/>
        </authorList>
    </citation>
    <scope>NUCLEOTIDE SEQUENCE [LARGE SCALE GENOMIC DNA]</scope>
    <source>
        <strain evidence="11 12">Tu259-1</strain>
    </source>
</reference>
<dbReference type="PROSITE" id="PS51741">
    <property type="entry name" value="F_BAR"/>
    <property type="match status" value="1"/>
</dbReference>
<keyword evidence="5" id="KW-0206">Cytoskeleton</keyword>
<feature type="region of interest" description="Disordered" evidence="8">
    <location>
        <begin position="356"/>
        <end position="995"/>
    </location>
</feature>
<dbReference type="FunFam" id="2.30.30.40:FF:000312">
    <property type="entry name" value="Related to Cell division control protein 15"/>
    <property type="match status" value="1"/>
</dbReference>
<evidence type="ECO:0000256" key="3">
    <source>
        <dbReference type="ARBA" id="ARBA00022490"/>
    </source>
</evidence>
<dbReference type="GO" id="GO:0030036">
    <property type="term" value="P:actin cytoskeleton organization"/>
    <property type="evidence" value="ECO:0007669"/>
    <property type="project" value="UniProtKB-ARBA"/>
</dbReference>
<sequence length="1065" mass="116207">MAQSTEPLRSQSSTSLYRLYNGPNGGLNGNQIAEEELHDPRLNYCNAFWGPGDRGFDVIMARLRGAGRTVEELRAFWKERAAIEDEYAKKLNKLSRFSLGKDEIGDLADSLQHLLSETAQQASYHSSLSNEIRQTVENPSAELGMRMSNLKKGLQAAVEKAYKNKGLQEGHVQKARDRYEEDCLKLNSYTAQSSLTQGKELEKLHTKLDRVRQTIGANENDFKQFVKVLEVTHKKWEQEWKNFCDHVQDLEEDRMAITKDLMWVYANAVSQVCVEDDSSCERIREKLEQFEPINDIVNFAKGWGTGDMIPDPPRFINYSAGESYPTQATFHIAQFMRISAKPPMPIASRELTREIQREQTPEPKPEPRPTTEPQPEIAKEREQPSAKPGVNGISDGLNRTTLKDGPVSAPTATEPEAPKVPFGGVALPGMSATSPASQDNSSKYNPMPPPPVPATLTMPEPRVPSRQGPPSPMKNINDEEDPMAKALADLRRDPPPPGSVRRNASHRRAESVVSAAGSVRSSMYGHGVKSPASPAPNRMSFQQSAPAQSRSPPIDSTLSPPPGGHTAAALAKSMDEFRHQSSRGPESKRQSVNYSNFADDVVGSHPTSRPTTPSFPPASPRAPSPAMMQAPKQPATHIADEVLSQYHQAFPGERETRSRSRAGSIMSNVSRNSYIEQQQHQQAPPSPGVQPRQGFVGIGAGNAARSPSPQPPVFRSPDPSPVITPSTLGPQNLGISLDAKGGVAQDTMAEQYRRQYQQQQAQAQAQQSAAQPTQAPAPQMGSYPGQRTSQYGVSASGPSPTPAAAPAGYGSAYGQPSRSPAATSSAMGPPAISGNRPTSGYGQQQQLPSQQAYASQAQSQAAQAFNQTPQPAYNQYSSPAQQQPSPYLQQQNQAPQPNYSQRPPSVYGHSNAYDGRGPSPQLQQPPMQPSQQPYQSGQPYGRSLSSSPAIGQGYGYQASPQQPQGYMQQQQQHQQQRTPSPQPNQPPPNMVPTGQWSTTGLPVMFYVKALYDYSAQTAAEFDFQAGDIIAVTSTPEDGWWSGELLDEARRTPGRTDFPSNFVTLF</sequence>
<feature type="compositionally biased region" description="Pro residues" evidence="8">
    <location>
        <begin position="980"/>
        <end position="990"/>
    </location>
</feature>
<feature type="compositionally biased region" description="Low complexity" evidence="8">
    <location>
        <begin position="794"/>
        <end position="814"/>
    </location>
</feature>
<dbReference type="OrthoDB" id="19092at2759"/>
<dbReference type="PANTHER" id="PTHR23065:SF7">
    <property type="entry name" value="NOSTRIN, ISOFORM H"/>
    <property type="match status" value="1"/>
</dbReference>
<feature type="compositionally biased region" description="Polar residues" evidence="8">
    <location>
        <begin position="431"/>
        <end position="444"/>
    </location>
</feature>
<feature type="compositionally biased region" description="Low complexity" evidence="8">
    <location>
        <begin position="755"/>
        <end position="779"/>
    </location>
</feature>
<feature type="compositionally biased region" description="Polar residues" evidence="8">
    <location>
        <begin position="816"/>
        <end position="826"/>
    </location>
</feature>
<feature type="compositionally biased region" description="Polar residues" evidence="8">
    <location>
        <begin position="665"/>
        <end position="683"/>
    </location>
</feature>
<feature type="compositionally biased region" description="Low complexity" evidence="8">
    <location>
        <begin position="917"/>
        <end position="941"/>
    </location>
</feature>
<feature type="compositionally biased region" description="Basic and acidic residues" evidence="8">
    <location>
        <begin position="573"/>
        <end position="589"/>
    </location>
</feature>
<accession>A0A854QGU9</accession>
<dbReference type="CDD" id="cd00174">
    <property type="entry name" value="SH3"/>
    <property type="match status" value="1"/>
</dbReference>
<dbReference type="CDD" id="cd07651">
    <property type="entry name" value="F-BAR_PombeCdc15_like"/>
    <property type="match status" value="1"/>
</dbReference>
<feature type="compositionally biased region" description="Pro residues" evidence="8">
    <location>
        <begin position="613"/>
        <end position="623"/>
    </location>
</feature>
<dbReference type="Gene3D" id="1.20.1270.60">
    <property type="entry name" value="Arfaptin homology (AH) domain/BAR domain"/>
    <property type="match status" value="1"/>
</dbReference>
<dbReference type="Pfam" id="PF00611">
    <property type="entry name" value="FCH"/>
    <property type="match status" value="1"/>
</dbReference>
<feature type="compositionally biased region" description="Basic and acidic residues" evidence="8">
    <location>
        <begin position="356"/>
        <end position="369"/>
    </location>
</feature>
<dbReference type="GO" id="GO:0005543">
    <property type="term" value="F:phospholipid binding"/>
    <property type="evidence" value="ECO:0007669"/>
    <property type="project" value="TreeGrafter"/>
</dbReference>
<dbReference type="Proteomes" id="UP000199727">
    <property type="component" value="Unassembled WGS sequence"/>
</dbReference>
<proteinExistence type="predicted"/>